<reference evidence="1" key="1">
    <citation type="submission" date="2020-08" db="EMBL/GenBank/DDBJ databases">
        <title>Multicomponent nature underlies the extraordinary mechanical properties of spider dragline silk.</title>
        <authorList>
            <person name="Kono N."/>
            <person name="Nakamura H."/>
            <person name="Mori M."/>
            <person name="Yoshida Y."/>
            <person name="Ohtoshi R."/>
            <person name="Malay A.D."/>
            <person name="Moran D.A.P."/>
            <person name="Tomita M."/>
            <person name="Numata K."/>
            <person name="Arakawa K."/>
        </authorList>
    </citation>
    <scope>NUCLEOTIDE SEQUENCE</scope>
</reference>
<gene>
    <name evidence="1" type="primary">X975_12857</name>
    <name evidence="1" type="ORF">TNCV_4470791</name>
</gene>
<protein>
    <submittedName>
        <fullName evidence="1">Transposable element Tcb1 transposase</fullName>
    </submittedName>
</protein>
<dbReference type="Gene3D" id="3.30.420.10">
    <property type="entry name" value="Ribonuclease H-like superfamily/Ribonuclease H"/>
    <property type="match status" value="1"/>
</dbReference>
<accession>A0A8X6VKJ2</accession>
<dbReference type="Proteomes" id="UP000887159">
    <property type="component" value="Unassembled WGS sequence"/>
</dbReference>
<name>A0A8X6VKJ2_TRICX</name>
<organism evidence="1 2">
    <name type="scientific">Trichonephila clavipes</name>
    <name type="common">Golden silk orbweaver</name>
    <name type="synonym">Nephila clavipes</name>
    <dbReference type="NCBI Taxonomy" id="2585209"/>
    <lineage>
        <taxon>Eukaryota</taxon>
        <taxon>Metazoa</taxon>
        <taxon>Ecdysozoa</taxon>
        <taxon>Arthropoda</taxon>
        <taxon>Chelicerata</taxon>
        <taxon>Arachnida</taxon>
        <taxon>Araneae</taxon>
        <taxon>Araneomorphae</taxon>
        <taxon>Entelegynae</taxon>
        <taxon>Araneoidea</taxon>
        <taxon>Nephilidae</taxon>
        <taxon>Trichonephila</taxon>
    </lineage>
</organism>
<sequence length="91" mass="10065">MTLMDRAATSQVLNQDWHQDGRIRVLRNRGERSLAACIPRNHSGPSPGVKIWGTIGYTSWLPIFRIAGTLNSAHYISGVLRPVVLAFIPAL</sequence>
<dbReference type="EMBL" id="BMAU01021304">
    <property type="protein sequence ID" value="GFY11093.1"/>
    <property type="molecule type" value="Genomic_DNA"/>
</dbReference>
<evidence type="ECO:0000313" key="2">
    <source>
        <dbReference type="Proteomes" id="UP000887159"/>
    </source>
</evidence>
<proteinExistence type="predicted"/>
<dbReference type="GO" id="GO:0003676">
    <property type="term" value="F:nucleic acid binding"/>
    <property type="evidence" value="ECO:0007669"/>
    <property type="project" value="InterPro"/>
</dbReference>
<comment type="caution">
    <text evidence="1">The sequence shown here is derived from an EMBL/GenBank/DDBJ whole genome shotgun (WGS) entry which is preliminary data.</text>
</comment>
<keyword evidence="2" id="KW-1185">Reference proteome</keyword>
<dbReference type="AlphaFoldDB" id="A0A8X6VKJ2"/>
<evidence type="ECO:0000313" key="1">
    <source>
        <dbReference type="EMBL" id="GFY11093.1"/>
    </source>
</evidence>
<dbReference type="InterPro" id="IPR036397">
    <property type="entry name" value="RNaseH_sf"/>
</dbReference>